<sequence length="821" mass="88524">MDEDPATINGQPYPIALGEQGQTLWETTDVAQERDEIWDDWSLGMGETKRETGRGYLFARGFDPSANGALRLSPHYQAHNNTALTTGYGYMMEDVETTGSTLTLDAASTGKGSVADEGTLTISHTIASQSERLLAVGVSVDIQVAPPIEISATYAGVAMTVLGIRDGTAGNAHHVHLFFLRAPATGTNDIVITNHIGSTRAFVVGAESFYGVNQDDSFGTAVSALGTNGTPTVTVVTASGEQILAVLAVEGAATIAAGTNETERWDDTQGSDVSGSGYTQAGSDGGVIAPSLTSGSNWGIFAVPIKPSSTTSRSVMWIGDTTKLYRYTYDSDTGLSLDGTQTIASGVCGRPEKTNSKWYAPMGSGTNARRLDDASSDSGWADAGWKANHLSNFQKGVQPTLARVNSTTANTVELNDDTSGNVGDTWTNESEAVGDSSTDVTDLVEAQGQLFVAKEDSLFAFGSEAESFNAIPFLNRGKADSDNGKGTIAFGDMIFYPSKGNWWRYRIGRGALPVGANTIRSWRPIARIDSPKAGRVAFAVYVEEYLYYLLNDGELSYLIQARLRREGDPAGHELIQHSVLTIPLSKGLGVDSKNRLWIKGASTDETTRDIRVIELADDGSLDKDKRRGQADEDHIITFDERNPGRPQDQVQLRHFTVETEGDWDATTSLFLAVFRDDSQFAVSVGSTVTSTGVTTRNWTVGTDDTAYRFRPLLLLATTSSYTPKSSQPDILRVIIGIRFPEIVRIVIPADDGVLDGYGLTAIDAEQNLRRLQNQGVVTFRRPGDTTTTFSAEIFSVTDTMYATKDGFAHGIQLQLRRWITP</sequence>
<name>A0A0F9T1W0_9ZZZZ</name>
<comment type="caution">
    <text evidence="1">The sequence shown here is derived from an EMBL/GenBank/DDBJ whole genome shotgun (WGS) entry which is preliminary data.</text>
</comment>
<reference evidence="1" key="1">
    <citation type="journal article" date="2015" name="Nature">
        <title>Complex archaea that bridge the gap between prokaryotes and eukaryotes.</title>
        <authorList>
            <person name="Spang A."/>
            <person name="Saw J.H."/>
            <person name="Jorgensen S.L."/>
            <person name="Zaremba-Niedzwiedzka K."/>
            <person name="Martijn J."/>
            <person name="Lind A.E."/>
            <person name="van Eijk R."/>
            <person name="Schleper C."/>
            <person name="Guy L."/>
            <person name="Ettema T.J."/>
        </authorList>
    </citation>
    <scope>NUCLEOTIDE SEQUENCE</scope>
</reference>
<evidence type="ECO:0000313" key="1">
    <source>
        <dbReference type="EMBL" id="KKN75270.1"/>
    </source>
</evidence>
<gene>
    <name evidence="1" type="ORF">LCGC14_0382690</name>
</gene>
<dbReference type="AlphaFoldDB" id="A0A0F9T1W0"/>
<organism evidence="1">
    <name type="scientific">marine sediment metagenome</name>
    <dbReference type="NCBI Taxonomy" id="412755"/>
    <lineage>
        <taxon>unclassified sequences</taxon>
        <taxon>metagenomes</taxon>
        <taxon>ecological metagenomes</taxon>
    </lineage>
</organism>
<dbReference type="EMBL" id="LAZR01000313">
    <property type="protein sequence ID" value="KKN75270.1"/>
    <property type="molecule type" value="Genomic_DNA"/>
</dbReference>
<proteinExistence type="predicted"/>
<protein>
    <submittedName>
        <fullName evidence="1">Uncharacterized protein</fullName>
    </submittedName>
</protein>
<accession>A0A0F9T1W0</accession>